<dbReference type="AlphaFoldDB" id="A0A518BQ67"/>
<dbReference type="InterPro" id="IPR011053">
    <property type="entry name" value="Single_hybrid_motif"/>
</dbReference>
<dbReference type="RefSeq" id="WP_145068731.1">
    <property type="nucleotide sequence ID" value="NZ_CP036287.1"/>
</dbReference>
<accession>A0A518BQ67</accession>
<proteinExistence type="predicted"/>
<gene>
    <name evidence="1" type="primary">accB_2</name>
    <name evidence="1" type="ORF">Pla133_42350</name>
</gene>
<dbReference type="SUPFAM" id="SSF51230">
    <property type="entry name" value="Single hybrid motif"/>
    <property type="match status" value="1"/>
</dbReference>
<protein>
    <submittedName>
        <fullName evidence="1">Biotin carboxyl carrier protein of acetyl-CoA carboxylase</fullName>
    </submittedName>
</protein>
<reference evidence="1 2" key="1">
    <citation type="submission" date="2019-02" db="EMBL/GenBank/DDBJ databases">
        <title>Deep-cultivation of Planctomycetes and their phenomic and genomic characterization uncovers novel biology.</title>
        <authorList>
            <person name="Wiegand S."/>
            <person name="Jogler M."/>
            <person name="Boedeker C."/>
            <person name="Pinto D."/>
            <person name="Vollmers J."/>
            <person name="Rivas-Marin E."/>
            <person name="Kohn T."/>
            <person name="Peeters S.H."/>
            <person name="Heuer A."/>
            <person name="Rast P."/>
            <person name="Oberbeckmann S."/>
            <person name="Bunk B."/>
            <person name="Jeske O."/>
            <person name="Meyerdierks A."/>
            <person name="Storesund J.E."/>
            <person name="Kallscheuer N."/>
            <person name="Luecker S."/>
            <person name="Lage O.M."/>
            <person name="Pohl T."/>
            <person name="Merkel B.J."/>
            <person name="Hornburger P."/>
            <person name="Mueller R.-W."/>
            <person name="Bruemmer F."/>
            <person name="Labrenz M."/>
            <person name="Spormann A.M."/>
            <person name="Op den Camp H."/>
            <person name="Overmann J."/>
            <person name="Amann R."/>
            <person name="Jetten M.S.M."/>
            <person name="Mascher T."/>
            <person name="Medema M.H."/>
            <person name="Devos D.P."/>
            <person name="Kaster A.-K."/>
            <person name="Ovreas L."/>
            <person name="Rohde M."/>
            <person name="Galperin M.Y."/>
            <person name="Jogler C."/>
        </authorList>
    </citation>
    <scope>NUCLEOTIDE SEQUENCE [LARGE SCALE GENOMIC DNA]</scope>
    <source>
        <strain evidence="1 2">Pla133</strain>
    </source>
</reference>
<dbReference type="EMBL" id="CP036287">
    <property type="protein sequence ID" value="QDU69119.1"/>
    <property type="molecule type" value="Genomic_DNA"/>
</dbReference>
<evidence type="ECO:0000313" key="2">
    <source>
        <dbReference type="Proteomes" id="UP000316921"/>
    </source>
</evidence>
<dbReference type="Proteomes" id="UP000316921">
    <property type="component" value="Chromosome"/>
</dbReference>
<evidence type="ECO:0000313" key="1">
    <source>
        <dbReference type="EMBL" id="QDU69119.1"/>
    </source>
</evidence>
<name>A0A518BQ67_9BACT</name>
<sequence>MKLTVEMLARQVEGRVQLLAPGVGLFSDAARPGRILVPGDEAGVLNTLDVPAHLVVPAGVAGRVITELPERVHSPVDYEAVLYELELVGEQLVPEAHADAAALDADGMVVRAHHAGRFWRRPSPDMPFFAEVDTVLTEGDAVGLLEVMKTFNHVLYRATGGLPPRARVTRVLVEDGGEVEDGQALLVVEPA</sequence>
<keyword evidence="2" id="KW-1185">Reference proteome</keyword>
<organism evidence="1 2">
    <name type="scientific">Engelhardtia mirabilis</name>
    <dbReference type="NCBI Taxonomy" id="2528011"/>
    <lineage>
        <taxon>Bacteria</taxon>
        <taxon>Pseudomonadati</taxon>
        <taxon>Planctomycetota</taxon>
        <taxon>Planctomycetia</taxon>
        <taxon>Planctomycetia incertae sedis</taxon>
        <taxon>Engelhardtia</taxon>
    </lineage>
</organism>
<dbReference type="KEGG" id="pbap:Pla133_42350"/>
<dbReference type="Gene3D" id="2.40.50.100">
    <property type="match status" value="1"/>
</dbReference>